<feature type="chain" id="PRO_5047164881" description="Lipoprotein" evidence="1">
    <location>
        <begin position="18"/>
        <end position="129"/>
    </location>
</feature>
<feature type="signal peptide" evidence="1">
    <location>
        <begin position="1"/>
        <end position="17"/>
    </location>
</feature>
<dbReference type="RefSeq" id="WP_344952758.1">
    <property type="nucleotide sequence ID" value="NZ_BAAAZR010000059.1"/>
</dbReference>
<reference evidence="3" key="1">
    <citation type="journal article" date="2019" name="Int. J. Syst. Evol. Microbiol.">
        <title>The Global Catalogue of Microorganisms (GCM) 10K type strain sequencing project: providing services to taxonomists for standard genome sequencing and annotation.</title>
        <authorList>
            <consortium name="The Broad Institute Genomics Platform"/>
            <consortium name="The Broad Institute Genome Sequencing Center for Infectious Disease"/>
            <person name="Wu L."/>
            <person name="Ma J."/>
        </authorList>
    </citation>
    <scope>NUCLEOTIDE SEQUENCE [LARGE SCALE GENOMIC DNA]</scope>
    <source>
        <strain evidence="3">JCM 16908</strain>
    </source>
</reference>
<keyword evidence="3" id="KW-1185">Reference proteome</keyword>
<dbReference type="Proteomes" id="UP001500888">
    <property type="component" value="Unassembled WGS sequence"/>
</dbReference>
<evidence type="ECO:0008006" key="4">
    <source>
        <dbReference type="Google" id="ProtNLM"/>
    </source>
</evidence>
<gene>
    <name evidence="2" type="ORF">GCM10022226_78390</name>
</gene>
<name>A0ABP7JHD9_9ACTN</name>
<protein>
    <recommendedName>
        <fullName evidence="4">Lipoprotein</fullName>
    </recommendedName>
</protein>
<evidence type="ECO:0000313" key="2">
    <source>
        <dbReference type="EMBL" id="GAA3843733.1"/>
    </source>
</evidence>
<proteinExistence type="predicted"/>
<organism evidence="2 3">
    <name type="scientific">Sphaerisporangium flaviroseum</name>
    <dbReference type="NCBI Taxonomy" id="509199"/>
    <lineage>
        <taxon>Bacteria</taxon>
        <taxon>Bacillati</taxon>
        <taxon>Actinomycetota</taxon>
        <taxon>Actinomycetes</taxon>
        <taxon>Streptosporangiales</taxon>
        <taxon>Streptosporangiaceae</taxon>
        <taxon>Sphaerisporangium</taxon>
    </lineage>
</organism>
<accession>A0ABP7JHD9</accession>
<keyword evidence="1" id="KW-0732">Signal</keyword>
<dbReference type="PROSITE" id="PS51257">
    <property type="entry name" value="PROKAR_LIPOPROTEIN"/>
    <property type="match status" value="1"/>
</dbReference>
<evidence type="ECO:0000313" key="3">
    <source>
        <dbReference type="Proteomes" id="UP001500888"/>
    </source>
</evidence>
<comment type="caution">
    <text evidence="2">The sequence shown here is derived from an EMBL/GenBank/DDBJ whole genome shotgun (WGS) entry which is preliminary data.</text>
</comment>
<sequence length="129" mass="13711">MKYVRPALAGLALALVAGCGGQVTPHSLVEQLQGAGYSCAHGEGADMLKEDGPNVYSCGGAWAFVYYSQEDVDEYAQSYSGFLRGPGVSGSYASWTQDGGGSDEWDFPEWNLLCVDDPCVEAATKLGWK</sequence>
<evidence type="ECO:0000256" key="1">
    <source>
        <dbReference type="SAM" id="SignalP"/>
    </source>
</evidence>
<dbReference type="EMBL" id="BAAAZR010000059">
    <property type="protein sequence ID" value="GAA3843733.1"/>
    <property type="molecule type" value="Genomic_DNA"/>
</dbReference>